<dbReference type="InterPro" id="IPR050214">
    <property type="entry name" value="Cys_Synth/Cystath_Beta-Synth"/>
</dbReference>
<dbReference type="NCBIfam" id="TIGR03945">
    <property type="entry name" value="PLP_SbnA_fam"/>
    <property type="match status" value="1"/>
</dbReference>
<comment type="subunit">
    <text evidence="2">Homodimer.</text>
</comment>
<keyword evidence="3" id="KW-0808">Transferase</keyword>
<evidence type="ECO:0000259" key="5">
    <source>
        <dbReference type="Pfam" id="PF00291"/>
    </source>
</evidence>
<evidence type="ECO:0000256" key="1">
    <source>
        <dbReference type="ARBA" id="ARBA00001933"/>
    </source>
</evidence>
<evidence type="ECO:0000313" key="7">
    <source>
        <dbReference type="Proteomes" id="UP000238348"/>
    </source>
</evidence>
<evidence type="ECO:0000256" key="4">
    <source>
        <dbReference type="ARBA" id="ARBA00022898"/>
    </source>
</evidence>
<dbReference type="EMBL" id="CP012673">
    <property type="protein sequence ID" value="AUX44290.1"/>
    <property type="molecule type" value="Genomic_DNA"/>
</dbReference>
<reference evidence="6 7" key="1">
    <citation type="submission" date="2015-09" db="EMBL/GenBank/DDBJ databases">
        <title>Sorangium comparison.</title>
        <authorList>
            <person name="Zaburannyi N."/>
            <person name="Bunk B."/>
            <person name="Overmann J."/>
            <person name="Mueller R."/>
        </authorList>
    </citation>
    <scope>NUCLEOTIDE SEQUENCE [LARGE SCALE GENOMIC DNA]</scope>
    <source>
        <strain evidence="6 7">So ce26</strain>
    </source>
</reference>
<sequence length="342" mass="37305">MLSAMATPTIVHSPLDMVFSNVYYKLDSFLVDNAVFLKLEGLNPAGSIKIKPAIEMLTDLERRGVITPGKNHVIESSSGNLGIALSIACKIKGYRFTCVTDVNINKLAKRYIELYGGKVIVINKRDENGGFLNSRIEHIKSLLAEHPPYVWLNQYASPSNKLAHYKRTAAEIFAAFSRVDYLFVGAGTTGTLMGCGEYVKRHAPATKLIAVDAVGSVTFGLPPKKRHIPGLGTSRRPELLEPSLVDDLVVISEPDTIAMCHEILAVEGLLVGGSTGTVLAGVRSYTGKIGRGKTVVAISPDFGDRYIETIYDRAWLNENFPSVQDDVPVSARSFRYDSLTTV</sequence>
<organism evidence="6 7">
    <name type="scientific">Sorangium cellulosum</name>
    <name type="common">Polyangium cellulosum</name>
    <dbReference type="NCBI Taxonomy" id="56"/>
    <lineage>
        <taxon>Bacteria</taxon>
        <taxon>Pseudomonadati</taxon>
        <taxon>Myxococcota</taxon>
        <taxon>Polyangia</taxon>
        <taxon>Polyangiales</taxon>
        <taxon>Polyangiaceae</taxon>
        <taxon>Sorangium</taxon>
    </lineage>
</organism>
<evidence type="ECO:0000256" key="2">
    <source>
        <dbReference type="ARBA" id="ARBA00011738"/>
    </source>
</evidence>
<feature type="domain" description="Tryptophan synthase beta chain-like PALP" evidence="5">
    <location>
        <begin position="33"/>
        <end position="301"/>
    </location>
</feature>
<evidence type="ECO:0000256" key="3">
    <source>
        <dbReference type="ARBA" id="ARBA00022679"/>
    </source>
</evidence>
<evidence type="ECO:0000313" key="6">
    <source>
        <dbReference type="EMBL" id="AUX44290.1"/>
    </source>
</evidence>
<dbReference type="GO" id="GO:1901605">
    <property type="term" value="P:alpha-amino acid metabolic process"/>
    <property type="evidence" value="ECO:0007669"/>
    <property type="project" value="UniProtKB-ARBA"/>
</dbReference>
<protein>
    <submittedName>
        <fullName evidence="6">Cysteine synthase</fullName>
    </submittedName>
</protein>
<dbReference type="PANTHER" id="PTHR10314">
    <property type="entry name" value="CYSTATHIONINE BETA-SYNTHASE"/>
    <property type="match status" value="1"/>
</dbReference>
<dbReference type="GO" id="GO:0016740">
    <property type="term" value="F:transferase activity"/>
    <property type="evidence" value="ECO:0007669"/>
    <property type="project" value="UniProtKB-KW"/>
</dbReference>
<dbReference type="CDD" id="cd01561">
    <property type="entry name" value="CBS_like"/>
    <property type="match status" value="1"/>
</dbReference>
<keyword evidence="4" id="KW-0663">Pyridoxal phosphate</keyword>
<dbReference type="InterPro" id="IPR023927">
    <property type="entry name" value="SbnA"/>
</dbReference>
<comment type="cofactor">
    <cofactor evidence="1">
        <name>pyridoxal 5'-phosphate</name>
        <dbReference type="ChEBI" id="CHEBI:597326"/>
    </cofactor>
</comment>
<dbReference type="InterPro" id="IPR001926">
    <property type="entry name" value="TrpB-like_PALP"/>
</dbReference>
<dbReference type="Proteomes" id="UP000238348">
    <property type="component" value="Chromosome"/>
</dbReference>
<proteinExistence type="predicted"/>
<dbReference type="Pfam" id="PF00291">
    <property type="entry name" value="PALP"/>
    <property type="match status" value="1"/>
</dbReference>
<dbReference type="Gene3D" id="3.40.50.1100">
    <property type="match status" value="2"/>
</dbReference>
<dbReference type="SUPFAM" id="SSF53686">
    <property type="entry name" value="Tryptophan synthase beta subunit-like PLP-dependent enzymes"/>
    <property type="match status" value="1"/>
</dbReference>
<dbReference type="InterPro" id="IPR036052">
    <property type="entry name" value="TrpB-like_PALP_sf"/>
</dbReference>
<dbReference type="AlphaFoldDB" id="A0A2L0EYD1"/>
<name>A0A2L0EYD1_SORCE</name>
<gene>
    <name evidence="6" type="primary">cysM</name>
    <name evidence="6" type="ORF">SOCE26_057540</name>
</gene>
<accession>A0A2L0EYD1</accession>